<dbReference type="GO" id="GO:0020037">
    <property type="term" value="F:heme binding"/>
    <property type="evidence" value="ECO:0007669"/>
    <property type="project" value="InterPro"/>
</dbReference>
<keyword evidence="6" id="KW-0560">Oxidoreductase</keyword>
<dbReference type="Pfam" id="PF03150">
    <property type="entry name" value="CCP_MauG"/>
    <property type="match status" value="1"/>
</dbReference>
<feature type="domain" description="Cytochrome c" evidence="11">
    <location>
        <begin position="219"/>
        <end position="337"/>
    </location>
</feature>
<dbReference type="EMBL" id="CP003364">
    <property type="protein sequence ID" value="AGA28268.1"/>
    <property type="molecule type" value="Genomic_DNA"/>
</dbReference>
<dbReference type="KEGG" id="saci:Sinac_4048"/>
<organism evidence="12 13">
    <name type="scientific">Singulisphaera acidiphila (strain ATCC BAA-1392 / DSM 18658 / VKM B-2454 / MOB10)</name>
    <dbReference type="NCBI Taxonomy" id="886293"/>
    <lineage>
        <taxon>Bacteria</taxon>
        <taxon>Pseudomonadati</taxon>
        <taxon>Planctomycetota</taxon>
        <taxon>Planctomycetia</taxon>
        <taxon>Isosphaerales</taxon>
        <taxon>Isosphaeraceae</taxon>
        <taxon>Singulisphaera</taxon>
    </lineage>
</organism>
<comment type="cofactor">
    <cofactor evidence="8">
        <name>heme</name>
        <dbReference type="ChEBI" id="CHEBI:30413"/>
    </cofactor>
    <text evidence="8">Binds 2 heme groups.</text>
</comment>
<gene>
    <name evidence="12" type="ordered locus">Sinac_4048</name>
</gene>
<name>L0DHH6_SINAD</name>
<sequence>MKPLLPLGDTRRIRVACLIAVGLVASSALAIARDEGDDADLLKEARSHFEPLPKDMATPEFPVSPERVQLGRKLFFDPRISSDGAVSCSRCHLPALNATDALPKSLGVHDQSLPRNAPTVLNAGLAFKQHWDGRFANVEEQAKRSLLGPGFGNPDYATAMARIKAIPGYAPLFLAAFPGEANPISEDNWAKAIGAYERTLIAPSRFDDYLRGKPDALSPAERDGLRTFLDTGCVDCHKGPGLGGLSFRKFGLISDYWKATGSQNIDKGRFDVTNDPADLYKFKVPGLRNVAMTPPYFHDGAVRTLPSAVRIMAQVQLNAELSDSEVKSLVTFLGSLTGTIPESFERAPVLPAGGFTPDPSAPPSSRK</sequence>
<dbReference type="InterPro" id="IPR004852">
    <property type="entry name" value="Di-haem_cyt_c_peroxidsae"/>
</dbReference>
<evidence type="ECO:0000256" key="4">
    <source>
        <dbReference type="ARBA" id="ARBA00022729"/>
    </source>
</evidence>
<evidence type="ECO:0000259" key="11">
    <source>
        <dbReference type="PROSITE" id="PS51007"/>
    </source>
</evidence>
<dbReference type="InterPro" id="IPR026259">
    <property type="entry name" value="MauG/Cytc_peroxidase"/>
</dbReference>
<comment type="PTM">
    <text evidence="8">Binds 2 heme groups per subunit.</text>
</comment>
<evidence type="ECO:0000313" key="13">
    <source>
        <dbReference type="Proteomes" id="UP000010798"/>
    </source>
</evidence>
<evidence type="ECO:0000256" key="10">
    <source>
        <dbReference type="SAM" id="MobiDB-lite"/>
    </source>
</evidence>
<dbReference type="InterPro" id="IPR036909">
    <property type="entry name" value="Cyt_c-like_dom_sf"/>
</dbReference>
<evidence type="ECO:0000313" key="12">
    <source>
        <dbReference type="EMBL" id="AGA28268.1"/>
    </source>
</evidence>
<feature type="binding site" description="covalent" evidence="8">
    <location>
        <position position="88"/>
    </location>
    <ligand>
        <name>heme c</name>
        <dbReference type="ChEBI" id="CHEBI:61717"/>
        <label>1</label>
    </ligand>
</feature>
<dbReference type="SUPFAM" id="SSF46626">
    <property type="entry name" value="Cytochrome c"/>
    <property type="match status" value="2"/>
</dbReference>
<feature type="binding site" description="axial binding residue" evidence="9">
    <location>
        <position position="312"/>
    </location>
    <ligand>
        <name>heme c</name>
        <dbReference type="ChEBI" id="CHEBI:61717"/>
        <label>2</label>
    </ligand>
    <ligandPart>
        <name>Fe</name>
        <dbReference type="ChEBI" id="CHEBI:18248"/>
    </ligandPart>
</feature>
<feature type="binding site" description="axial binding residue" evidence="9">
    <location>
        <position position="92"/>
    </location>
    <ligand>
        <name>heme c</name>
        <dbReference type="ChEBI" id="CHEBI:61717"/>
        <label>1</label>
    </ligand>
    <ligandPart>
        <name>Fe</name>
        <dbReference type="ChEBI" id="CHEBI:18248"/>
    </ligandPart>
</feature>
<evidence type="ECO:0000256" key="5">
    <source>
        <dbReference type="ARBA" id="ARBA00022764"/>
    </source>
</evidence>
<dbReference type="GO" id="GO:0004130">
    <property type="term" value="F:cytochrome-c peroxidase activity"/>
    <property type="evidence" value="ECO:0007669"/>
    <property type="project" value="TreeGrafter"/>
</dbReference>
<keyword evidence="5" id="KW-0574">Periplasm</keyword>
<evidence type="ECO:0000256" key="6">
    <source>
        <dbReference type="ARBA" id="ARBA00023002"/>
    </source>
</evidence>
<dbReference type="GO" id="GO:0046872">
    <property type="term" value="F:metal ion binding"/>
    <property type="evidence" value="ECO:0007669"/>
    <property type="project" value="UniProtKB-KW"/>
</dbReference>
<dbReference type="InterPro" id="IPR051395">
    <property type="entry name" value="Cytochrome_c_Peroxidase/MauG"/>
</dbReference>
<accession>L0DHH6</accession>
<dbReference type="STRING" id="886293.Sinac_4048"/>
<dbReference type="PANTHER" id="PTHR30600">
    <property type="entry name" value="CYTOCHROME C PEROXIDASE-RELATED"/>
    <property type="match status" value="1"/>
</dbReference>
<dbReference type="InterPro" id="IPR009056">
    <property type="entry name" value="Cyt_c-like_dom"/>
</dbReference>
<keyword evidence="4" id="KW-0732">Signal</keyword>
<feature type="binding site" description="covalent" evidence="8">
    <location>
        <position position="236"/>
    </location>
    <ligand>
        <name>heme c</name>
        <dbReference type="ChEBI" id="CHEBI:61717"/>
        <label>2</label>
    </ligand>
</feature>
<keyword evidence="3 9" id="KW-0479">Metal-binding</keyword>
<keyword evidence="2 8" id="KW-0349">Heme</keyword>
<dbReference type="Proteomes" id="UP000010798">
    <property type="component" value="Chromosome"/>
</dbReference>
<dbReference type="RefSeq" id="WP_015247398.1">
    <property type="nucleotide sequence ID" value="NC_019892.1"/>
</dbReference>
<feature type="binding site" description="covalent" evidence="8">
    <location>
        <position position="91"/>
    </location>
    <ligand>
        <name>heme c</name>
        <dbReference type="ChEBI" id="CHEBI:61717"/>
        <label>1</label>
    </ligand>
</feature>
<dbReference type="PIRSF" id="PIRSF000294">
    <property type="entry name" value="Cytochrome-c_peroxidase"/>
    <property type="match status" value="1"/>
</dbReference>
<dbReference type="eggNOG" id="COG1858">
    <property type="taxonomic scope" value="Bacteria"/>
</dbReference>
<evidence type="ECO:0000256" key="7">
    <source>
        <dbReference type="ARBA" id="ARBA00023004"/>
    </source>
</evidence>
<reference evidence="12 13" key="1">
    <citation type="submission" date="2012-02" db="EMBL/GenBank/DDBJ databases">
        <title>Complete sequence of chromosome of Singulisphaera acidiphila DSM 18658.</title>
        <authorList>
            <consortium name="US DOE Joint Genome Institute (JGI-PGF)"/>
            <person name="Lucas S."/>
            <person name="Copeland A."/>
            <person name="Lapidus A."/>
            <person name="Glavina del Rio T."/>
            <person name="Dalin E."/>
            <person name="Tice H."/>
            <person name="Bruce D."/>
            <person name="Goodwin L."/>
            <person name="Pitluck S."/>
            <person name="Peters L."/>
            <person name="Ovchinnikova G."/>
            <person name="Chertkov O."/>
            <person name="Kyrpides N."/>
            <person name="Mavromatis K."/>
            <person name="Ivanova N."/>
            <person name="Brettin T."/>
            <person name="Detter J.C."/>
            <person name="Han C."/>
            <person name="Larimer F."/>
            <person name="Land M."/>
            <person name="Hauser L."/>
            <person name="Markowitz V."/>
            <person name="Cheng J.-F."/>
            <person name="Hugenholtz P."/>
            <person name="Woyke T."/>
            <person name="Wu D."/>
            <person name="Tindall B."/>
            <person name="Pomrenke H."/>
            <person name="Brambilla E."/>
            <person name="Klenk H.-P."/>
            <person name="Eisen J.A."/>
        </authorList>
    </citation>
    <scope>NUCLEOTIDE SEQUENCE [LARGE SCALE GENOMIC DNA]</scope>
    <source>
        <strain evidence="13">ATCC BAA-1392 / DSM 18658 / VKM B-2454 / MOB10</strain>
    </source>
</reference>
<feature type="binding site" description="axial binding residue" evidence="9">
    <location>
        <position position="237"/>
    </location>
    <ligand>
        <name>heme c</name>
        <dbReference type="ChEBI" id="CHEBI:61717"/>
        <label>2</label>
    </ligand>
    <ligandPart>
        <name>Fe</name>
        <dbReference type="ChEBI" id="CHEBI:18248"/>
    </ligandPart>
</feature>
<dbReference type="HOGENOM" id="CLU_034652_1_1_0"/>
<proteinExistence type="predicted"/>
<comment type="subcellular location">
    <subcellularLocation>
        <location evidence="1">Periplasm</location>
    </subcellularLocation>
</comment>
<dbReference type="GO" id="GO:0042597">
    <property type="term" value="C:periplasmic space"/>
    <property type="evidence" value="ECO:0007669"/>
    <property type="project" value="UniProtKB-SubCell"/>
</dbReference>
<feature type="region of interest" description="Disordered" evidence="10">
    <location>
        <begin position="347"/>
        <end position="367"/>
    </location>
</feature>
<dbReference type="Gene3D" id="1.10.760.10">
    <property type="entry name" value="Cytochrome c-like domain"/>
    <property type="match status" value="2"/>
</dbReference>
<keyword evidence="7 9" id="KW-0408">Iron</keyword>
<keyword evidence="12" id="KW-0575">Peroxidase</keyword>
<dbReference type="PANTHER" id="PTHR30600:SF7">
    <property type="entry name" value="CYTOCHROME C PEROXIDASE-RELATED"/>
    <property type="match status" value="1"/>
</dbReference>
<evidence type="ECO:0000256" key="2">
    <source>
        <dbReference type="ARBA" id="ARBA00022617"/>
    </source>
</evidence>
<dbReference type="GO" id="GO:0009055">
    <property type="term" value="F:electron transfer activity"/>
    <property type="evidence" value="ECO:0007669"/>
    <property type="project" value="InterPro"/>
</dbReference>
<dbReference type="OrthoDB" id="9772811at2"/>
<evidence type="ECO:0000256" key="8">
    <source>
        <dbReference type="PIRSR" id="PIRSR000294-1"/>
    </source>
</evidence>
<dbReference type="PROSITE" id="PS51007">
    <property type="entry name" value="CYTC"/>
    <property type="match status" value="1"/>
</dbReference>
<feature type="binding site" description="covalent" evidence="8">
    <location>
        <position position="233"/>
    </location>
    <ligand>
        <name>heme c</name>
        <dbReference type="ChEBI" id="CHEBI:61717"/>
        <label>2</label>
    </ligand>
</feature>
<evidence type="ECO:0000256" key="3">
    <source>
        <dbReference type="ARBA" id="ARBA00022723"/>
    </source>
</evidence>
<evidence type="ECO:0000256" key="1">
    <source>
        <dbReference type="ARBA" id="ARBA00004418"/>
    </source>
</evidence>
<protein>
    <submittedName>
        <fullName evidence="12">Cytochrome c peroxidase</fullName>
    </submittedName>
</protein>
<evidence type="ECO:0000256" key="9">
    <source>
        <dbReference type="PIRSR" id="PIRSR000294-2"/>
    </source>
</evidence>
<dbReference type="AlphaFoldDB" id="L0DHH6"/>
<keyword evidence="13" id="KW-1185">Reference proteome</keyword>